<organism evidence="1">
    <name type="scientific">Puccinia triticina (isolate 1-1 / race 1 (BBBD))</name>
    <name type="common">Brown leaf rust fungus</name>
    <dbReference type="NCBI Taxonomy" id="630390"/>
    <lineage>
        <taxon>Eukaryota</taxon>
        <taxon>Fungi</taxon>
        <taxon>Dikarya</taxon>
        <taxon>Basidiomycota</taxon>
        <taxon>Pucciniomycotina</taxon>
        <taxon>Pucciniomycetes</taxon>
        <taxon>Pucciniales</taxon>
        <taxon>Pucciniaceae</taxon>
        <taxon>Puccinia</taxon>
    </lineage>
</organism>
<proteinExistence type="predicted"/>
<dbReference type="Proteomes" id="UP000005240">
    <property type="component" value="Unassembled WGS sequence"/>
</dbReference>
<evidence type="ECO:0000313" key="1">
    <source>
        <dbReference type="EMBL" id="OAV94966.1"/>
    </source>
</evidence>
<gene>
    <name evidence="1" type="ORF">PTTG_26829</name>
</gene>
<dbReference type="EMBL" id="ADAS02000034">
    <property type="protein sequence ID" value="OAV94966.1"/>
    <property type="molecule type" value="Genomic_DNA"/>
</dbReference>
<dbReference type="Gene3D" id="3.90.70.80">
    <property type="match status" value="1"/>
</dbReference>
<dbReference type="OrthoDB" id="10546751at2759"/>
<evidence type="ECO:0000313" key="2">
    <source>
        <dbReference type="EnsemblFungi" id="PTTG_26829-t43_1-p1"/>
    </source>
</evidence>
<reference evidence="2" key="4">
    <citation type="submission" date="2025-05" db="UniProtKB">
        <authorList>
            <consortium name="EnsemblFungi"/>
        </authorList>
    </citation>
    <scope>IDENTIFICATION</scope>
    <source>
        <strain evidence="2">isolate 1-1 / race 1 (BBBD)</strain>
    </source>
</reference>
<reference evidence="1" key="2">
    <citation type="submission" date="2016-05" db="EMBL/GenBank/DDBJ databases">
        <title>Comparative analysis highlights variable genome content of wheat rusts and divergence of the mating loci.</title>
        <authorList>
            <person name="Cuomo C.A."/>
            <person name="Bakkeren G."/>
            <person name="Szabo L."/>
            <person name="Khalil H."/>
            <person name="Joly D."/>
            <person name="Goldberg J."/>
            <person name="Young S."/>
            <person name="Zeng Q."/>
            <person name="Fellers J."/>
        </authorList>
    </citation>
    <scope>NUCLEOTIDE SEQUENCE [LARGE SCALE GENOMIC DNA]</scope>
    <source>
        <strain evidence="1">1-1 BBBD Race 1</strain>
    </source>
</reference>
<reference evidence="2 3" key="3">
    <citation type="journal article" date="2017" name="G3 (Bethesda)">
        <title>Comparative analysis highlights variable genome content of wheat rusts and divergence of the mating loci.</title>
        <authorList>
            <person name="Cuomo C.A."/>
            <person name="Bakkeren G."/>
            <person name="Khalil H.B."/>
            <person name="Panwar V."/>
            <person name="Joly D."/>
            <person name="Linning R."/>
            <person name="Sakthikumar S."/>
            <person name="Song X."/>
            <person name="Adiconis X."/>
            <person name="Fan L."/>
            <person name="Goldberg J.M."/>
            <person name="Levin J.Z."/>
            <person name="Young S."/>
            <person name="Zeng Q."/>
            <person name="Anikster Y."/>
            <person name="Bruce M."/>
            <person name="Wang M."/>
            <person name="Yin C."/>
            <person name="McCallum B."/>
            <person name="Szabo L.J."/>
            <person name="Hulbert S."/>
            <person name="Chen X."/>
            <person name="Fellers J.P."/>
        </authorList>
    </citation>
    <scope>NUCLEOTIDE SEQUENCE</scope>
    <source>
        <strain evidence="3">Isolate 1-1 / race 1 (BBBD)</strain>
        <strain evidence="2">isolate 1-1 / race 1 (BBBD)</strain>
    </source>
</reference>
<accession>A0A180GQ65</accession>
<name>A0A180GQ65_PUCT1</name>
<keyword evidence="3" id="KW-1185">Reference proteome</keyword>
<dbReference type="AlphaFoldDB" id="A0A180GQ65"/>
<dbReference type="EnsemblFungi" id="PTTG_26829-t43_1">
    <property type="protein sequence ID" value="PTTG_26829-t43_1-p1"/>
    <property type="gene ID" value="PTTG_26829"/>
</dbReference>
<protein>
    <submittedName>
        <fullName evidence="1 2">Uncharacterized protein</fullName>
    </submittedName>
</protein>
<evidence type="ECO:0000313" key="3">
    <source>
        <dbReference type="Proteomes" id="UP000005240"/>
    </source>
</evidence>
<sequence>MPNYYEGRFYKTENFIGKDENNLYRALAHLEYQDQEMHAVVAKDIEQYIRKNPDQFKDYRISRFGWPARKVNDKASTIRIGSRKYLYVNAEGNGGALFSAFKKTTSSEYAVLHKLPANTEGEMPTYIGSEYSNTKDKNLHQRISKGLVLENGHYEVFARPGSEALSMVPPKAKRT</sequence>
<reference evidence="1" key="1">
    <citation type="submission" date="2009-11" db="EMBL/GenBank/DDBJ databases">
        <authorList>
            <consortium name="The Broad Institute Genome Sequencing Platform"/>
            <person name="Ward D."/>
            <person name="Feldgarden M."/>
            <person name="Earl A."/>
            <person name="Young S.K."/>
            <person name="Zeng Q."/>
            <person name="Koehrsen M."/>
            <person name="Alvarado L."/>
            <person name="Berlin A."/>
            <person name="Bochicchio J."/>
            <person name="Borenstein D."/>
            <person name="Chapman S.B."/>
            <person name="Chen Z."/>
            <person name="Engels R."/>
            <person name="Freedman E."/>
            <person name="Gellesch M."/>
            <person name="Goldberg J."/>
            <person name="Griggs A."/>
            <person name="Gujja S."/>
            <person name="Heilman E."/>
            <person name="Heiman D."/>
            <person name="Hepburn T."/>
            <person name="Howarth C."/>
            <person name="Jen D."/>
            <person name="Larson L."/>
            <person name="Lewis B."/>
            <person name="Mehta T."/>
            <person name="Park D."/>
            <person name="Pearson M."/>
            <person name="Roberts A."/>
            <person name="Saif S."/>
            <person name="Shea T."/>
            <person name="Shenoy N."/>
            <person name="Sisk P."/>
            <person name="Stolte C."/>
            <person name="Sykes S."/>
            <person name="Thomson T."/>
            <person name="Walk T."/>
            <person name="White J."/>
            <person name="Yandava C."/>
            <person name="Izard J."/>
            <person name="Baranova O.V."/>
            <person name="Blanton J.M."/>
            <person name="Tanner A.C."/>
            <person name="Dewhirst F.E."/>
            <person name="Haas B."/>
            <person name="Nusbaum C."/>
            <person name="Birren B."/>
        </authorList>
    </citation>
    <scope>NUCLEOTIDE SEQUENCE [LARGE SCALE GENOMIC DNA]</scope>
    <source>
        <strain evidence="1">1-1 BBBD Race 1</strain>
    </source>
</reference>
<dbReference type="VEuPathDB" id="FungiDB:PTTG_26829"/>